<dbReference type="EMBL" id="MU117965">
    <property type="protein sequence ID" value="KAF9653103.1"/>
    <property type="molecule type" value="Genomic_DNA"/>
</dbReference>
<gene>
    <name evidence="1" type="ORF">BDM02DRAFT_3108239</name>
</gene>
<proteinExistence type="predicted"/>
<evidence type="ECO:0000313" key="1">
    <source>
        <dbReference type="EMBL" id="KAF9653103.1"/>
    </source>
</evidence>
<evidence type="ECO:0000313" key="2">
    <source>
        <dbReference type="Proteomes" id="UP000886501"/>
    </source>
</evidence>
<protein>
    <submittedName>
        <fullName evidence="1">Uncharacterized protein</fullName>
    </submittedName>
</protein>
<sequence>MCHNIIDGRFHSTCGHFVGMSTRLQDCNRPDCLFSRRHEHPVGCKSHQCRRMMSLPVHNPIRLSDSLCGDCIIRNPLSRGC</sequence>
<reference evidence="1" key="2">
    <citation type="journal article" date="2020" name="Nat. Commun.">
        <title>Large-scale genome sequencing of mycorrhizal fungi provides insights into the early evolution of symbiotic traits.</title>
        <authorList>
            <person name="Miyauchi S."/>
            <person name="Kiss E."/>
            <person name="Kuo A."/>
            <person name="Drula E."/>
            <person name="Kohler A."/>
            <person name="Sanchez-Garcia M."/>
            <person name="Morin E."/>
            <person name="Andreopoulos B."/>
            <person name="Barry K.W."/>
            <person name="Bonito G."/>
            <person name="Buee M."/>
            <person name="Carver A."/>
            <person name="Chen C."/>
            <person name="Cichocki N."/>
            <person name="Clum A."/>
            <person name="Culley D."/>
            <person name="Crous P.W."/>
            <person name="Fauchery L."/>
            <person name="Girlanda M."/>
            <person name="Hayes R.D."/>
            <person name="Keri Z."/>
            <person name="LaButti K."/>
            <person name="Lipzen A."/>
            <person name="Lombard V."/>
            <person name="Magnuson J."/>
            <person name="Maillard F."/>
            <person name="Murat C."/>
            <person name="Nolan M."/>
            <person name="Ohm R.A."/>
            <person name="Pangilinan J."/>
            <person name="Pereira M.F."/>
            <person name="Perotto S."/>
            <person name="Peter M."/>
            <person name="Pfister S."/>
            <person name="Riley R."/>
            <person name="Sitrit Y."/>
            <person name="Stielow J.B."/>
            <person name="Szollosi G."/>
            <person name="Zifcakova L."/>
            <person name="Stursova M."/>
            <person name="Spatafora J.W."/>
            <person name="Tedersoo L."/>
            <person name="Vaario L.M."/>
            <person name="Yamada A."/>
            <person name="Yan M."/>
            <person name="Wang P."/>
            <person name="Xu J."/>
            <person name="Bruns T."/>
            <person name="Baldrian P."/>
            <person name="Vilgalys R."/>
            <person name="Dunand C."/>
            <person name="Henrissat B."/>
            <person name="Grigoriev I.V."/>
            <person name="Hibbett D."/>
            <person name="Nagy L.G."/>
            <person name="Martin F.M."/>
        </authorList>
    </citation>
    <scope>NUCLEOTIDE SEQUENCE</scope>
    <source>
        <strain evidence="1">P2</strain>
    </source>
</reference>
<comment type="caution">
    <text evidence="1">The sequence shown here is derived from an EMBL/GenBank/DDBJ whole genome shotgun (WGS) entry which is preliminary data.</text>
</comment>
<dbReference type="Proteomes" id="UP000886501">
    <property type="component" value="Unassembled WGS sequence"/>
</dbReference>
<organism evidence="1 2">
    <name type="scientific">Thelephora ganbajun</name>
    <name type="common">Ganba fungus</name>
    <dbReference type="NCBI Taxonomy" id="370292"/>
    <lineage>
        <taxon>Eukaryota</taxon>
        <taxon>Fungi</taxon>
        <taxon>Dikarya</taxon>
        <taxon>Basidiomycota</taxon>
        <taxon>Agaricomycotina</taxon>
        <taxon>Agaricomycetes</taxon>
        <taxon>Thelephorales</taxon>
        <taxon>Thelephoraceae</taxon>
        <taxon>Thelephora</taxon>
    </lineage>
</organism>
<reference evidence="1" key="1">
    <citation type="submission" date="2019-10" db="EMBL/GenBank/DDBJ databases">
        <authorList>
            <consortium name="DOE Joint Genome Institute"/>
            <person name="Kuo A."/>
            <person name="Miyauchi S."/>
            <person name="Kiss E."/>
            <person name="Drula E."/>
            <person name="Kohler A."/>
            <person name="Sanchez-Garcia M."/>
            <person name="Andreopoulos B."/>
            <person name="Barry K.W."/>
            <person name="Bonito G."/>
            <person name="Buee M."/>
            <person name="Carver A."/>
            <person name="Chen C."/>
            <person name="Cichocki N."/>
            <person name="Clum A."/>
            <person name="Culley D."/>
            <person name="Crous P.W."/>
            <person name="Fauchery L."/>
            <person name="Girlanda M."/>
            <person name="Hayes R."/>
            <person name="Keri Z."/>
            <person name="Labutti K."/>
            <person name="Lipzen A."/>
            <person name="Lombard V."/>
            <person name="Magnuson J."/>
            <person name="Maillard F."/>
            <person name="Morin E."/>
            <person name="Murat C."/>
            <person name="Nolan M."/>
            <person name="Ohm R."/>
            <person name="Pangilinan J."/>
            <person name="Pereira M."/>
            <person name="Perotto S."/>
            <person name="Peter M."/>
            <person name="Riley R."/>
            <person name="Sitrit Y."/>
            <person name="Stielow B."/>
            <person name="Szollosi G."/>
            <person name="Zifcakova L."/>
            <person name="Stursova M."/>
            <person name="Spatafora J.W."/>
            <person name="Tedersoo L."/>
            <person name="Vaario L.-M."/>
            <person name="Yamada A."/>
            <person name="Yan M."/>
            <person name="Wang P."/>
            <person name="Xu J."/>
            <person name="Bruns T."/>
            <person name="Baldrian P."/>
            <person name="Vilgalys R."/>
            <person name="Henrissat B."/>
            <person name="Grigoriev I.V."/>
            <person name="Hibbett D."/>
            <person name="Nagy L.G."/>
            <person name="Martin F.M."/>
        </authorList>
    </citation>
    <scope>NUCLEOTIDE SEQUENCE</scope>
    <source>
        <strain evidence="1">P2</strain>
    </source>
</reference>
<name>A0ACB6ZUL5_THEGA</name>
<keyword evidence="2" id="KW-1185">Reference proteome</keyword>
<accession>A0ACB6ZUL5</accession>